<dbReference type="EMBL" id="ANLA01000017">
    <property type="protein sequence ID" value="EMQ94331.1"/>
    <property type="molecule type" value="Genomic_DNA"/>
</dbReference>
<organism evidence="1 2">
    <name type="scientific">Xanthomarina gelatinilytica</name>
    <dbReference type="NCBI Taxonomy" id="1137281"/>
    <lineage>
        <taxon>Bacteria</taxon>
        <taxon>Pseudomonadati</taxon>
        <taxon>Bacteroidota</taxon>
        <taxon>Flavobacteriia</taxon>
        <taxon>Flavobacteriales</taxon>
        <taxon>Flavobacteriaceae</taxon>
        <taxon>Xanthomarina</taxon>
    </lineage>
</organism>
<keyword evidence="2" id="KW-1185">Reference proteome</keyword>
<evidence type="ECO:0000313" key="1">
    <source>
        <dbReference type="EMBL" id="EMQ94331.1"/>
    </source>
</evidence>
<gene>
    <name evidence="1" type="ORF">D778_00799</name>
</gene>
<accession>M7MGY6</accession>
<dbReference type="PATRIC" id="fig|1137281.3.peg.2232"/>
<name>M7MGY6_9FLAO</name>
<comment type="caution">
    <text evidence="1">The sequence shown here is derived from an EMBL/GenBank/DDBJ whole genome shotgun (WGS) entry which is preliminary data.</text>
</comment>
<sequence length="41" mass="5003">MNLDFINESYQLQMLKKLENFIRFKATKTKKTPYFCTLQNL</sequence>
<reference evidence="1 2" key="1">
    <citation type="submission" date="2012-12" db="EMBL/GenBank/DDBJ databases">
        <title>Genome assembly of Formosa sp. AK20.</title>
        <authorList>
            <person name="Kumar R."/>
            <person name="Khatri I."/>
            <person name="Vaidya B."/>
            <person name="Subramanian S."/>
            <person name="Pinnaka A."/>
        </authorList>
    </citation>
    <scope>NUCLEOTIDE SEQUENCE [LARGE SCALE GENOMIC DNA]</scope>
    <source>
        <strain evidence="1 2">AK20</strain>
    </source>
</reference>
<evidence type="ECO:0000313" key="2">
    <source>
        <dbReference type="Proteomes" id="UP000012024"/>
    </source>
</evidence>
<protein>
    <submittedName>
        <fullName evidence="1">Uncharacterized protein</fullName>
    </submittedName>
</protein>
<proteinExistence type="predicted"/>
<dbReference type="AlphaFoldDB" id="M7MGY6"/>
<dbReference type="Proteomes" id="UP000012024">
    <property type="component" value="Unassembled WGS sequence"/>
</dbReference>